<dbReference type="CDD" id="cd02619">
    <property type="entry name" value="Peptidase_C1"/>
    <property type="match status" value="1"/>
</dbReference>
<protein>
    <recommendedName>
        <fullName evidence="3">Dockerin domain-containing protein</fullName>
    </recommendedName>
</protein>
<organism evidence="4 5">
    <name type="scientific">Clostridium zeae</name>
    <dbReference type="NCBI Taxonomy" id="2759022"/>
    <lineage>
        <taxon>Bacteria</taxon>
        <taxon>Bacillati</taxon>
        <taxon>Bacillota</taxon>
        <taxon>Clostridia</taxon>
        <taxon>Eubacteriales</taxon>
        <taxon>Clostridiaceae</taxon>
        <taxon>Clostridium</taxon>
    </lineage>
</organism>
<dbReference type="SUPFAM" id="SSF63446">
    <property type="entry name" value="Type I dockerin domain"/>
    <property type="match status" value="1"/>
</dbReference>
<dbReference type="InterPro" id="IPR001611">
    <property type="entry name" value="Leu-rich_rpt"/>
</dbReference>
<reference evidence="4 5" key="1">
    <citation type="journal article" date="2021" name="Int. J. Syst. Evol. Microbiol.">
        <title>Clostridium zeae sp. nov., isolated from corn silage.</title>
        <authorList>
            <person name="Kobayashi H."/>
            <person name="Tanizawa Y."/>
            <person name="Yagura M."/>
            <person name="Sakamoto M."/>
            <person name="Ohkuma M."/>
            <person name="Tohno M."/>
        </authorList>
    </citation>
    <scope>NUCLEOTIDE SEQUENCE [LARGE SCALE GENOMIC DNA]</scope>
    <source>
        <strain evidence="4 5">CSC2</strain>
    </source>
</reference>
<dbReference type="EMBL" id="BMBA01000008">
    <property type="protein sequence ID" value="GFZ33961.1"/>
    <property type="molecule type" value="Genomic_DNA"/>
</dbReference>
<sequence length="1048" mass="116156">MKKRVLSLAMTAIFALTIGFNGIFQGSIKVNATENKDMYSNGYKVPEFKVIKSQEKPTVKSSLYPSRYDSRDFGYTTSVKDQGQIGDCWAFTTYGALDTNQKKLTNKEYDFSEINLAANNGILAADEGGNMYFSISYFMRGKGPVLEKDDPYPNPAEVNNINSNSNAPVNYTVDDVTLLPDRISSYDNDYIKENVMKYGGVYTSIYLEGYNSTIVKDNTNLYVPQGMYANPDHAVVILGWDDNFPKESFAQAPEGNGAFICKNSWGSGFGDNGYIYISYYDAFVGKDNAVIPTVTKKTQYDKRNSYANNYPTHSYAISSGSSYAASTYTASENQYVESVGVFTVEQDITFDLFVEEDYGTSGFSNIINKKVKTVKFHDAGFHTIKLDNPVKVLSGKTYAVAVRSNSKNLFIEADSATYSSESKNFVSFDGQSWNSGYDGVMLVTNTTKVPQYPITSIALDKTSLSLGYKTQYKLTANISPQNADNKTLYWTSSNPSVATVDEDGNVTGMIDGTAVITAATIDGKVKATSNVTVSNALTVLNFVGPQESAVISSDSIWTLTFNDKVLAGPSYNSMYLVDSKGTKAVLSPAISYNKVTLKADMSNIDGGAVKLVIPKDSFVDSTSSGMNSQVERNYYVNYKTGIKVNFKDGVLEKAVRDSLGKTTGDIYSEDMAKLTSLSIGYEPLWSLSGVEYAVNLTSLSVYNTEIIDITPISNLFSLEHLYLRGNNVNNLKSICNLNKLSSLYVEDENIKDFSTISTISKLEQLTINDCNLSNINFLSNLTNLEYLELNNNFISDISQIGSLKKLKIIDLDGNQIKDISPLLQLPTEAQYYSLYGINSVRSMHVDNNLVFNSSDSTSSDIKTKLQDNGWNFYSVNEPKNNLNVAKTDEHYYSEHSTYMIDPLVGVSISFNTDIQKYLSFSDIKLRNYYSNQYVSIDKSILGNKITIKVLEPLDLRNEYILEIPDNAVLDSNQNSIKQTSVQIAPLDYLKGDSNGDGKVDTLDLATVASHYDEMLSSSTVKWDLKKDWNRDGIIDIFDISTVARHIQQ</sequence>
<keyword evidence="5" id="KW-1185">Reference proteome</keyword>
<dbReference type="Pfam" id="PF18560">
    <property type="entry name" value="Lectin_like"/>
    <property type="match status" value="1"/>
</dbReference>
<keyword evidence="1" id="KW-0433">Leucine-rich repeat</keyword>
<dbReference type="Gene3D" id="3.80.10.10">
    <property type="entry name" value="Ribonuclease Inhibitor"/>
    <property type="match status" value="1"/>
</dbReference>
<feature type="domain" description="Dockerin" evidence="3">
    <location>
        <begin position="986"/>
        <end position="1048"/>
    </location>
</feature>
<accession>A0ABQ1EGM5</accession>
<dbReference type="InterPro" id="IPR000668">
    <property type="entry name" value="Peptidase_C1A_C"/>
</dbReference>
<evidence type="ECO:0000256" key="2">
    <source>
        <dbReference type="ARBA" id="ARBA00022737"/>
    </source>
</evidence>
<dbReference type="InterPro" id="IPR025875">
    <property type="entry name" value="Leu-rich_rpt_4"/>
</dbReference>
<dbReference type="Pfam" id="PF02368">
    <property type="entry name" value="Big_2"/>
    <property type="match status" value="1"/>
</dbReference>
<dbReference type="PROSITE" id="PS00139">
    <property type="entry name" value="THIOL_PROTEASE_CYS"/>
    <property type="match status" value="1"/>
</dbReference>
<evidence type="ECO:0000259" key="3">
    <source>
        <dbReference type="PROSITE" id="PS51766"/>
    </source>
</evidence>
<dbReference type="InterPro" id="IPR002105">
    <property type="entry name" value="Dockerin_1_rpt"/>
</dbReference>
<proteinExistence type="predicted"/>
<dbReference type="PROSITE" id="PS00018">
    <property type="entry name" value="EF_HAND_1"/>
    <property type="match status" value="1"/>
</dbReference>
<dbReference type="Pfam" id="PF00404">
    <property type="entry name" value="Dockerin_1"/>
    <property type="match status" value="1"/>
</dbReference>
<name>A0ABQ1EGM5_9CLOT</name>
<dbReference type="InterPro" id="IPR040528">
    <property type="entry name" value="Lectin-like"/>
</dbReference>
<dbReference type="InterPro" id="IPR003343">
    <property type="entry name" value="Big_2"/>
</dbReference>
<dbReference type="PANTHER" id="PTHR46652:SF3">
    <property type="entry name" value="LEUCINE-RICH REPEAT-CONTAINING PROTEIN 9"/>
    <property type="match status" value="1"/>
</dbReference>
<dbReference type="InterPro" id="IPR018247">
    <property type="entry name" value="EF_Hand_1_Ca_BS"/>
</dbReference>
<dbReference type="InterPro" id="IPR008964">
    <property type="entry name" value="Invasin/intimin_cell_adhesion"/>
</dbReference>
<dbReference type="InterPro" id="IPR050836">
    <property type="entry name" value="SDS22/Internalin_LRR"/>
</dbReference>
<dbReference type="RefSeq" id="WP_206872472.1">
    <property type="nucleotide sequence ID" value="NZ_BMBA01000008.1"/>
</dbReference>
<evidence type="ECO:0000313" key="4">
    <source>
        <dbReference type="EMBL" id="GFZ33961.1"/>
    </source>
</evidence>
<dbReference type="PANTHER" id="PTHR46652">
    <property type="entry name" value="LEUCINE-RICH REPEAT AND IQ DOMAIN-CONTAINING PROTEIN 1-RELATED"/>
    <property type="match status" value="1"/>
</dbReference>
<evidence type="ECO:0000313" key="5">
    <source>
        <dbReference type="Proteomes" id="UP000663802"/>
    </source>
</evidence>
<dbReference type="InterPro" id="IPR038765">
    <property type="entry name" value="Papain-like_cys_pep_sf"/>
</dbReference>
<dbReference type="SMART" id="SM00365">
    <property type="entry name" value="LRR_SD22"/>
    <property type="match status" value="3"/>
</dbReference>
<dbReference type="InterPro" id="IPR036439">
    <property type="entry name" value="Dockerin_dom_sf"/>
</dbReference>
<dbReference type="InterPro" id="IPR016134">
    <property type="entry name" value="Dockerin_dom"/>
</dbReference>
<dbReference type="Gene3D" id="3.90.70.10">
    <property type="entry name" value="Cysteine proteinases"/>
    <property type="match status" value="1"/>
</dbReference>
<dbReference type="Gene3D" id="1.10.1330.10">
    <property type="entry name" value="Dockerin domain"/>
    <property type="match status" value="1"/>
</dbReference>
<dbReference type="PROSITE" id="PS51766">
    <property type="entry name" value="DOCKERIN"/>
    <property type="match status" value="1"/>
</dbReference>
<gene>
    <name evidence="4" type="ORF">CSC2_44870</name>
</gene>
<evidence type="ECO:0000256" key="1">
    <source>
        <dbReference type="ARBA" id="ARBA00022614"/>
    </source>
</evidence>
<comment type="caution">
    <text evidence="4">The sequence shown here is derived from an EMBL/GenBank/DDBJ whole genome shotgun (WGS) entry which is preliminary data.</text>
</comment>
<dbReference type="SMART" id="SM00635">
    <property type="entry name" value="BID_2"/>
    <property type="match status" value="1"/>
</dbReference>
<dbReference type="SUPFAM" id="SSF49373">
    <property type="entry name" value="Invasin/intimin cell-adhesion fragments"/>
    <property type="match status" value="1"/>
</dbReference>
<dbReference type="Proteomes" id="UP000663802">
    <property type="component" value="Unassembled WGS sequence"/>
</dbReference>
<dbReference type="Pfam" id="PF00112">
    <property type="entry name" value="Peptidase_C1"/>
    <property type="match status" value="1"/>
</dbReference>
<dbReference type="Pfam" id="PF12799">
    <property type="entry name" value="LRR_4"/>
    <property type="match status" value="1"/>
</dbReference>
<dbReference type="InterPro" id="IPR000169">
    <property type="entry name" value="Pept_cys_AS"/>
</dbReference>
<keyword evidence="2" id="KW-0677">Repeat</keyword>
<dbReference type="SUPFAM" id="SSF54001">
    <property type="entry name" value="Cysteine proteinases"/>
    <property type="match status" value="1"/>
</dbReference>
<dbReference type="PROSITE" id="PS51450">
    <property type="entry name" value="LRR"/>
    <property type="match status" value="3"/>
</dbReference>
<dbReference type="SUPFAM" id="SSF52058">
    <property type="entry name" value="L domain-like"/>
    <property type="match status" value="1"/>
</dbReference>
<dbReference type="InterPro" id="IPR032675">
    <property type="entry name" value="LRR_dom_sf"/>
</dbReference>
<dbReference type="Gene3D" id="2.60.40.1080">
    <property type="match status" value="1"/>
</dbReference>
<dbReference type="SMART" id="SM00645">
    <property type="entry name" value="Pept_C1"/>
    <property type="match status" value="1"/>
</dbReference>